<feature type="domain" description="Helicase-associated" evidence="3">
    <location>
        <begin position="488"/>
        <end position="555"/>
    </location>
</feature>
<evidence type="ECO:0000256" key="1">
    <source>
        <dbReference type="SAM" id="Coils"/>
    </source>
</evidence>
<dbReference type="Pfam" id="PF03457">
    <property type="entry name" value="HA"/>
    <property type="match status" value="1"/>
</dbReference>
<proteinExistence type="predicted"/>
<dbReference type="PANTHER" id="PTHR33418">
    <property type="entry name" value="HELICASE-ASSOCIATED"/>
    <property type="match status" value="1"/>
</dbReference>
<protein>
    <recommendedName>
        <fullName evidence="3">Helicase-associated domain-containing protein</fullName>
    </recommendedName>
</protein>
<dbReference type="Proteomes" id="UP000266841">
    <property type="component" value="Unassembled WGS sequence"/>
</dbReference>
<organism evidence="4 5">
    <name type="scientific">Thalassiosira oceanica</name>
    <name type="common">Marine diatom</name>
    <dbReference type="NCBI Taxonomy" id="159749"/>
    <lineage>
        <taxon>Eukaryota</taxon>
        <taxon>Sar</taxon>
        <taxon>Stramenopiles</taxon>
        <taxon>Ochrophyta</taxon>
        <taxon>Bacillariophyta</taxon>
        <taxon>Coscinodiscophyceae</taxon>
        <taxon>Thalassiosirophycidae</taxon>
        <taxon>Thalassiosirales</taxon>
        <taxon>Thalassiosiraceae</taxon>
        <taxon>Thalassiosira</taxon>
    </lineage>
</organism>
<feature type="compositionally biased region" description="Basic and acidic residues" evidence="2">
    <location>
        <begin position="648"/>
        <end position="657"/>
    </location>
</feature>
<dbReference type="OMA" id="TCLPKRD"/>
<feature type="coiled-coil region" evidence="1">
    <location>
        <begin position="114"/>
        <end position="141"/>
    </location>
</feature>
<gene>
    <name evidence="4" type="ORF">THAOC_34271</name>
</gene>
<comment type="caution">
    <text evidence="4">The sequence shown here is derived from an EMBL/GenBank/DDBJ whole genome shotgun (WGS) entry which is preliminary data.</text>
</comment>
<dbReference type="EMBL" id="AGNL01047408">
    <property type="protein sequence ID" value="EJK47034.1"/>
    <property type="molecule type" value="Genomic_DNA"/>
</dbReference>
<feature type="region of interest" description="Disordered" evidence="2">
    <location>
        <begin position="635"/>
        <end position="657"/>
    </location>
</feature>
<evidence type="ECO:0000313" key="5">
    <source>
        <dbReference type="Proteomes" id="UP000266841"/>
    </source>
</evidence>
<evidence type="ECO:0000256" key="2">
    <source>
        <dbReference type="SAM" id="MobiDB-lite"/>
    </source>
</evidence>
<dbReference type="AlphaFoldDB" id="K0R5B0"/>
<keyword evidence="5" id="KW-1185">Reference proteome</keyword>
<reference evidence="4 5" key="1">
    <citation type="journal article" date="2012" name="Genome Biol.">
        <title>Genome and low-iron response of an oceanic diatom adapted to chronic iron limitation.</title>
        <authorList>
            <person name="Lommer M."/>
            <person name="Specht M."/>
            <person name="Roy A.S."/>
            <person name="Kraemer L."/>
            <person name="Andreson R."/>
            <person name="Gutowska M.A."/>
            <person name="Wolf J."/>
            <person name="Bergner S.V."/>
            <person name="Schilhabel M.B."/>
            <person name="Klostermeier U.C."/>
            <person name="Beiko R.G."/>
            <person name="Rosenstiel P."/>
            <person name="Hippler M."/>
            <person name="Laroche J."/>
        </authorList>
    </citation>
    <scope>NUCLEOTIDE SEQUENCE [LARGE SCALE GENOMIC DNA]</scope>
    <source>
        <strain evidence="4 5">CCMP1005</strain>
    </source>
</reference>
<feature type="region of interest" description="Disordered" evidence="2">
    <location>
        <begin position="31"/>
        <end position="56"/>
    </location>
</feature>
<dbReference type="InterPro" id="IPR005114">
    <property type="entry name" value="Helicase_assoc"/>
</dbReference>
<dbReference type="PANTHER" id="PTHR33418:SF1">
    <property type="entry name" value="HELICASE-ASSOCIATED DOMAIN-CONTAINING PROTEIN"/>
    <property type="match status" value="1"/>
</dbReference>
<dbReference type="eggNOG" id="KOG1171">
    <property type="taxonomic scope" value="Eukaryota"/>
</dbReference>
<evidence type="ECO:0000313" key="4">
    <source>
        <dbReference type="EMBL" id="EJK47034.1"/>
    </source>
</evidence>
<evidence type="ECO:0000259" key="3">
    <source>
        <dbReference type="Pfam" id="PF03457"/>
    </source>
</evidence>
<accession>K0R5B0</accession>
<keyword evidence="1" id="KW-0175">Coiled coil</keyword>
<sequence>MPADKPRTDRYMSARTRQATYNKWASAAATTTVDLSKEADEETSPDLPEEKPDEKTEVFPVAGLDKRCTSQNLHSFEHLINDLETRRNVPDPTPKLSTFYGEHEKLAAETQSVIERETALRANITAEIQRLKSDLQQSIKAEDGSRRAYRDETVDVMRLELQEPCRFNRMYGCLQKYVSGHGHLPPLPSSCESEEDRRLSIWIQENKSLMYSKSERITNFPHRITALKAMGIDAGESDAQARWNKMFAKLELYKHQHGTAVLPTLVECRLSNDRNLITLRRWMDEQKEQVDSGSITKHMDRLGKLQDLGVPLKLSPQHEWEYYIHRLLVFRAHNGHTFVSNKYPGLHSFVLGVLEKLKKGANEKLTKDQMHDLRLKGLLFDLRSVNTRTNGRPNGPPPKTHGGGLKLALDDNEGGSNQVTEVGWSDMLSRLKAYKEENGSVDLRNEEADGPNGDLKEWLEMQLKLRQKGKLGNRRAGFLTLVGVELDPWQSMCRRLAKYKRQAGTASLPKTFRSDDPETDRELAVLCRWVWGQVKLYRKDKLEPERRKKLRALGVRFSKEALGKVHWETRFNEMVDYYLINKTCLPKRDGPLRQWVLELVEVIESGGFISNKRQTLIDEAKIAPYLKREVIFAPPKKKRKAETDDAEGSGKLKCDGV</sequence>
<dbReference type="Gene3D" id="6.10.140.530">
    <property type="match status" value="3"/>
</dbReference>
<name>K0R5B0_THAOC</name>